<keyword evidence="1" id="KW-0597">Phosphoprotein</keyword>
<sequence>MKVLIVDDEPLALRRLERLLKEAGLQEILKAENAYEAKRILEINPDVDAVFLDVRMPGKDGLKLAREILGERDDVFIVFQTAYDEYTLPAFEVGAVGYLIKPFFFDDIVKVLNRIRKFKGEKPRIFVFNKEGKLVPTALNEIYYFEAQLKHSQCVKKEGSFHCPKSIGYLEEVLKLYGFLRVHKSYLVNLEKIKNITSLPDGRIEITFKEIEKNIITSKLGAKKLREILKI</sequence>
<dbReference type="InterPro" id="IPR046947">
    <property type="entry name" value="LytR-like"/>
</dbReference>
<organism evidence="4">
    <name type="scientific">Thermodesulfobacterium geofontis</name>
    <dbReference type="NCBI Taxonomy" id="1295609"/>
    <lineage>
        <taxon>Bacteria</taxon>
        <taxon>Pseudomonadati</taxon>
        <taxon>Thermodesulfobacteriota</taxon>
        <taxon>Thermodesulfobacteria</taxon>
        <taxon>Thermodesulfobacteriales</taxon>
        <taxon>Thermodesulfobacteriaceae</taxon>
        <taxon>Thermodesulfobacterium</taxon>
    </lineage>
</organism>
<dbReference type="PROSITE" id="PS50930">
    <property type="entry name" value="HTH_LYTTR"/>
    <property type="match status" value="1"/>
</dbReference>
<name>A0A7C4JQN5_9BACT</name>
<dbReference type="Gene3D" id="3.40.50.2300">
    <property type="match status" value="1"/>
</dbReference>
<comment type="caution">
    <text evidence="4">The sequence shown here is derived from an EMBL/GenBank/DDBJ whole genome shotgun (WGS) entry which is preliminary data.</text>
</comment>
<dbReference type="Pfam" id="PF00072">
    <property type="entry name" value="Response_reg"/>
    <property type="match status" value="1"/>
</dbReference>
<evidence type="ECO:0000256" key="1">
    <source>
        <dbReference type="PROSITE-ProRule" id="PRU00169"/>
    </source>
</evidence>
<dbReference type="PANTHER" id="PTHR37299">
    <property type="entry name" value="TRANSCRIPTIONAL REGULATOR-RELATED"/>
    <property type="match status" value="1"/>
</dbReference>
<dbReference type="SMART" id="SM00448">
    <property type="entry name" value="REC"/>
    <property type="match status" value="1"/>
</dbReference>
<evidence type="ECO:0000259" key="3">
    <source>
        <dbReference type="PROSITE" id="PS50930"/>
    </source>
</evidence>
<dbReference type="Pfam" id="PF04397">
    <property type="entry name" value="LytTR"/>
    <property type="match status" value="1"/>
</dbReference>
<proteinExistence type="predicted"/>
<feature type="modified residue" description="4-aspartylphosphate" evidence="1">
    <location>
        <position position="53"/>
    </location>
</feature>
<reference evidence="4" key="1">
    <citation type="journal article" date="2020" name="mSystems">
        <title>Genome- and Community-Level Interaction Insights into Carbon Utilization and Element Cycling Functions of Hydrothermarchaeota in Hydrothermal Sediment.</title>
        <authorList>
            <person name="Zhou Z."/>
            <person name="Liu Y."/>
            <person name="Xu W."/>
            <person name="Pan J."/>
            <person name="Luo Z.H."/>
            <person name="Li M."/>
        </authorList>
    </citation>
    <scope>NUCLEOTIDE SEQUENCE [LARGE SCALE GENOMIC DNA]</scope>
    <source>
        <strain evidence="4">SpSt-6</strain>
    </source>
</reference>
<protein>
    <submittedName>
        <fullName evidence="4">Response regulator transcription factor</fullName>
    </submittedName>
</protein>
<dbReference type="InterPro" id="IPR001789">
    <property type="entry name" value="Sig_transdc_resp-reg_receiver"/>
</dbReference>
<dbReference type="AlphaFoldDB" id="A0A7C4JQN5"/>
<dbReference type="InterPro" id="IPR011006">
    <property type="entry name" value="CheY-like_superfamily"/>
</dbReference>
<evidence type="ECO:0000259" key="2">
    <source>
        <dbReference type="PROSITE" id="PS50110"/>
    </source>
</evidence>
<feature type="domain" description="HTH LytTR-type" evidence="3">
    <location>
        <begin position="126"/>
        <end position="231"/>
    </location>
</feature>
<dbReference type="PROSITE" id="PS50110">
    <property type="entry name" value="RESPONSE_REGULATORY"/>
    <property type="match status" value="1"/>
</dbReference>
<dbReference type="Gene3D" id="2.40.50.1020">
    <property type="entry name" value="LytTr DNA-binding domain"/>
    <property type="match status" value="1"/>
</dbReference>
<dbReference type="GO" id="GO:0000156">
    <property type="term" value="F:phosphorelay response regulator activity"/>
    <property type="evidence" value="ECO:0007669"/>
    <property type="project" value="InterPro"/>
</dbReference>
<gene>
    <name evidence="4" type="ORF">ENT66_03620</name>
</gene>
<feature type="domain" description="Response regulatory" evidence="2">
    <location>
        <begin position="2"/>
        <end position="116"/>
    </location>
</feature>
<evidence type="ECO:0000313" key="4">
    <source>
        <dbReference type="EMBL" id="HGQ85451.1"/>
    </source>
</evidence>
<dbReference type="PANTHER" id="PTHR37299:SF1">
    <property type="entry name" value="STAGE 0 SPORULATION PROTEIN A HOMOLOG"/>
    <property type="match status" value="1"/>
</dbReference>
<dbReference type="InterPro" id="IPR007492">
    <property type="entry name" value="LytTR_DNA-bd_dom"/>
</dbReference>
<dbReference type="SMART" id="SM00850">
    <property type="entry name" value="LytTR"/>
    <property type="match status" value="1"/>
</dbReference>
<dbReference type="GO" id="GO:0003677">
    <property type="term" value="F:DNA binding"/>
    <property type="evidence" value="ECO:0007669"/>
    <property type="project" value="InterPro"/>
</dbReference>
<dbReference type="SUPFAM" id="SSF52172">
    <property type="entry name" value="CheY-like"/>
    <property type="match status" value="1"/>
</dbReference>
<dbReference type="EMBL" id="DSZN01000067">
    <property type="protein sequence ID" value="HGQ85451.1"/>
    <property type="molecule type" value="Genomic_DNA"/>
</dbReference>
<accession>A0A7C4JQN5</accession>